<dbReference type="PANTHER" id="PTHR19384:SF17">
    <property type="entry name" value="NADPH--CYTOCHROME P450 REDUCTASE"/>
    <property type="match status" value="1"/>
</dbReference>
<keyword evidence="4" id="KW-1185">Reference proteome</keyword>
<dbReference type="PRINTS" id="PR00369">
    <property type="entry name" value="FLAVODOXIN"/>
</dbReference>
<dbReference type="VEuPathDB" id="FungiDB:LCOR_02155.1"/>
<feature type="domain" description="Flavodoxin-like" evidence="2">
    <location>
        <begin position="1"/>
        <end position="70"/>
    </location>
</feature>
<dbReference type="EMBL" id="CBTN010000006">
    <property type="protein sequence ID" value="CDH50443.1"/>
    <property type="molecule type" value="Genomic_DNA"/>
</dbReference>
<reference evidence="3" key="1">
    <citation type="submission" date="2013-08" db="EMBL/GenBank/DDBJ databases">
        <title>Gene expansion shapes genome architecture in the human pathogen Lichtheimia corymbifera: an evolutionary genomics analysis in the ancient terrestrial Mucorales (Mucoromycotina).</title>
        <authorList>
            <person name="Schwartze V.U."/>
            <person name="Winter S."/>
            <person name="Shelest E."/>
            <person name="Marcet-Houben M."/>
            <person name="Horn F."/>
            <person name="Wehner S."/>
            <person name="Hoffmann K."/>
            <person name="Riege K."/>
            <person name="Sammeth M."/>
            <person name="Nowrousian M."/>
            <person name="Valiante V."/>
            <person name="Linde J."/>
            <person name="Jacobsen I.D."/>
            <person name="Marz M."/>
            <person name="Brakhage A.A."/>
            <person name="Gabaldon T."/>
            <person name="Bocker S."/>
            <person name="Voigt K."/>
        </authorList>
    </citation>
    <scope>NUCLEOTIDE SEQUENCE [LARGE SCALE GENOMIC DNA]</scope>
    <source>
        <strain evidence="3">FSU 9682</strain>
    </source>
</reference>
<dbReference type="Pfam" id="PF00258">
    <property type="entry name" value="Flavodoxin_1"/>
    <property type="match status" value="1"/>
</dbReference>
<name>A0A068RJV8_9FUNG</name>
<dbReference type="OrthoDB" id="1470350at2759"/>
<proteinExistence type="predicted"/>
<dbReference type="PROSITE" id="PS50902">
    <property type="entry name" value="FLAVODOXIN_LIKE"/>
    <property type="match status" value="1"/>
</dbReference>
<keyword evidence="1" id="KW-0285">Flavoprotein</keyword>
<dbReference type="InterPro" id="IPR017938">
    <property type="entry name" value="Riboflavin_synthase-like_b-brl"/>
</dbReference>
<evidence type="ECO:0000313" key="3">
    <source>
        <dbReference type="EMBL" id="CDH50443.1"/>
    </source>
</evidence>
<dbReference type="GO" id="GO:0050660">
    <property type="term" value="F:flavin adenine dinucleotide binding"/>
    <property type="evidence" value="ECO:0007669"/>
    <property type="project" value="TreeGrafter"/>
</dbReference>
<dbReference type="AlphaFoldDB" id="A0A068RJV8"/>
<comment type="caution">
    <text evidence="3">The sequence shown here is derived from an EMBL/GenBank/DDBJ whole genome shotgun (WGS) entry which is preliminary data.</text>
</comment>
<evidence type="ECO:0000256" key="1">
    <source>
        <dbReference type="ARBA" id="ARBA00022630"/>
    </source>
</evidence>
<dbReference type="InterPro" id="IPR001094">
    <property type="entry name" value="Flavdoxin-like"/>
</dbReference>
<dbReference type="Gene3D" id="3.40.50.360">
    <property type="match status" value="1"/>
</dbReference>
<dbReference type="GO" id="GO:0010181">
    <property type="term" value="F:FMN binding"/>
    <property type="evidence" value="ECO:0007669"/>
    <property type="project" value="InterPro"/>
</dbReference>
<dbReference type="SUPFAM" id="SSF63380">
    <property type="entry name" value="Riboflavin synthase domain-like"/>
    <property type="match status" value="1"/>
</dbReference>
<dbReference type="PANTHER" id="PTHR19384">
    <property type="entry name" value="NITRIC OXIDE SYNTHASE-RELATED"/>
    <property type="match status" value="1"/>
</dbReference>
<dbReference type="InterPro" id="IPR029039">
    <property type="entry name" value="Flavoprotein-like_sf"/>
</dbReference>
<dbReference type="STRING" id="1263082.A0A068RJV8"/>
<gene>
    <name evidence="3" type="ORF">LCOR_02155.1</name>
</gene>
<dbReference type="InterPro" id="IPR008254">
    <property type="entry name" value="Flavodoxin/NO_synth"/>
</dbReference>
<sequence>MQDGNEYLLKGLQYAVFGVGNKNWRTYQAFPRKMNEGLDQLDAERFFSCGEGNEDKDIDAEFNEWSAHFWIHTLTRFGIPLSEGQSVVPSANTGMEKLQVKISYVSPMDEEKRASGAANRNAPAELNISKLKPLYDDEQLHVAGDHLEVMPENDARVVEAIAVNFGWVLDSVFEVDGTSLQGVSPPSLAASTHGPCAIRNEIVYYADLTSTPSRTTFAIFAEQLRSIA</sequence>
<organism evidence="3 4">
    <name type="scientific">Lichtheimia corymbifera JMRC:FSU:9682</name>
    <dbReference type="NCBI Taxonomy" id="1263082"/>
    <lineage>
        <taxon>Eukaryota</taxon>
        <taxon>Fungi</taxon>
        <taxon>Fungi incertae sedis</taxon>
        <taxon>Mucoromycota</taxon>
        <taxon>Mucoromycotina</taxon>
        <taxon>Mucoromycetes</taxon>
        <taxon>Mucorales</taxon>
        <taxon>Lichtheimiaceae</taxon>
        <taxon>Lichtheimia</taxon>
    </lineage>
</organism>
<dbReference type="SUPFAM" id="SSF52218">
    <property type="entry name" value="Flavoproteins"/>
    <property type="match status" value="1"/>
</dbReference>
<dbReference type="Gene3D" id="1.20.990.10">
    <property type="entry name" value="NADPH-cytochrome p450 Reductase, Chain A, domain 3"/>
    <property type="match status" value="1"/>
</dbReference>
<protein>
    <recommendedName>
        <fullName evidence="2">Flavodoxin-like domain-containing protein</fullName>
    </recommendedName>
</protein>
<dbReference type="GO" id="GO:0003958">
    <property type="term" value="F:NADPH-hemoprotein reductase activity"/>
    <property type="evidence" value="ECO:0007669"/>
    <property type="project" value="TreeGrafter"/>
</dbReference>
<accession>A0A068RJV8</accession>
<dbReference type="InterPro" id="IPR023173">
    <property type="entry name" value="NADPH_Cyt_P450_Rdtase_alpha"/>
</dbReference>
<dbReference type="GO" id="GO:0005829">
    <property type="term" value="C:cytosol"/>
    <property type="evidence" value="ECO:0007669"/>
    <property type="project" value="TreeGrafter"/>
</dbReference>
<evidence type="ECO:0000259" key="2">
    <source>
        <dbReference type="PROSITE" id="PS50902"/>
    </source>
</evidence>
<evidence type="ECO:0000313" key="4">
    <source>
        <dbReference type="Proteomes" id="UP000027586"/>
    </source>
</evidence>
<dbReference type="Proteomes" id="UP000027586">
    <property type="component" value="Unassembled WGS sequence"/>
</dbReference>